<evidence type="ECO:0000259" key="2">
    <source>
        <dbReference type="Pfam" id="PF01883"/>
    </source>
</evidence>
<feature type="compositionally biased region" description="Polar residues" evidence="1">
    <location>
        <begin position="111"/>
        <end position="128"/>
    </location>
</feature>
<dbReference type="InterPro" id="IPR034904">
    <property type="entry name" value="FSCA_dom_sf"/>
</dbReference>
<gene>
    <name evidence="3" type="ORF">NKI33_06405</name>
</gene>
<proteinExistence type="predicted"/>
<dbReference type="Proteomes" id="UP001464387">
    <property type="component" value="Unassembled WGS sequence"/>
</dbReference>
<reference evidence="3 4" key="1">
    <citation type="journal article" date="2024" name="Proc. Natl. Acad. Sci. U.S.A.">
        <title>The evolutionary genomics of adaptation to stress in wild rhizobium bacteria.</title>
        <authorList>
            <person name="Kehlet-Delgado H."/>
            <person name="Montoya A.P."/>
            <person name="Jensen K.T."/>
            <person name="Wendlandt C.E."/>
            <person name="Dexheimer C."/>
            <person name="Roberts M."/>
            <person name="Torres Martinez L."/>
            <person name="Friesen M.L."/>
            <person name="Griffitts J.S."/>
            <person name="Porter S.S."/>
        </authorList>
    </citation>
    <scope>NUCLEOTIDE SEQUENCE [LARGE SCALE GENOMIC DNA]</scope>
    <source>
        <strain evidence="3 4">M0729</strain>
    </source>
</reference>
<dbReference type="PANTHER" id="PTHR42831">
    <property type="entry name" value="FE-S PROTEIN MATURATION AUXILIARY FACTOR YITW"/>
    <property type="match status" value="1"/>
</dbReference>
<dbReference type="EMBL" id="JAMYPJ010000006">
    <property type="protein sequence ID" value="MER8932591.1"/>
    <property type="molecule type" value="Genomic_DNA"/>
</dbReference>
<accession>A0ABV1YBP5</accession>
<evidence type="ECO:0000313" key="4">
    <source>
        <dbReference type="Proteomes" id="UP001464387"/>
    </source>
</evidence>
<dbReference type="PANTHER" id="PTHR42831:SF1">
    <property type="entry name" value="FE-S PROTEIN MATURATION AUXILIARY FACTOR YITW"/>
    <property type="match status" value="1"/>
</dbReference>
<dbReference type="RefSeq" id="WP_287273453.1">
    <property type="nucleotide sequence ID" value="NZ_JAMYMY010000005.1"/>
</dbReference>
<protein>
    <submittedName>
        <fullName evidence="3">Iron-sulfur cluster assembly protein</fullName>
    </submittedName>
</protein>
<dbReference type="SUPFAM" id="SSF117916">
    <property type="entry name" value="Fe-S cluster assembly (FSCA) domain-like"/>
    <property type="match status" value="1"/>
</dbReference>
<feature type="domain" description="MIP18 family-like" evidence="2">
    <location>
        <begin position="7"/>
        <end position="84"/>
    </location>
</feature>
<sequence>MTGTLDDQIAEALGSVYDPCSLASNAPVSIIDMGLIKSWTVDDVGNLHVTMCVTSACCTMAPNIVRGAVAALTAIPGIKAAEVKIDPSVFWTPDSMTERGRETLRRRREQSLAQTKTTPQQWRQQVLS</sequence>
<name>A0ABV1YBP5_9HYPH</name>
<dbReference type="Pfam" id="PF01883">
    <property type="entry name" value="FeS_assembly_P"/>
    <property type="match status" value="1"/>
</dbReference>
<dbReference type="Gene3D" id="3.30.300.130">
    <property type="entry name" value="Fe-S cluster assembly (FSCA)"/>
    <property type="match status" value="1"/>
</dbReference>
<dbReference type="InterPro" id="IPR002744">
    <property type="entry name" value="MIP18-like"/>
</dbReference>
<evidence type="ECO:0000256" key="1">
    <source>
        <dbReference type="SAM" id="MobiDB-lite"/>
    </source>
</evidence>
<dbReference type="InterPro" id="IPR052339">
    <property type="entry name" value="Fe-S_Maturation_MIP18"/>
</dbReference>
<organism evidence="3 4">
    <name type="scientific">Mesorhizobium opportunistum</name>
    <dbReference type="NCBI Taxonomy" id="593909"/>
    <lineage>
        <taxon>Bacteria</taxon>
        <taxon>Pseudomonadati</taxon>
        <taxon>Pseudomonadota</taxon>
        <taxon>Alphaproteobacteria</taxon>
        <taxon>Hyphomicrobiales</taxon>
        <taxon>Phyllobacteriaceae</taxon>
        <taxon>Mesorhizobium</taxon>
    </lineage>
</organism>
<feature type="region of interest" description="Disordered" evidence="1">
    <location>
        <begin position="96"/>
        <end position="128"/>
    </location>
</feature>
<keyword evidence="4" id="KW-1185">Reference proteome</keyword>
<evidence type="ECO:0000313" key="3">
    <source>
        <dbReference type="EMBL" id="MER8932591.1"/>
    </source>
</evidence>
<comment type="caution">
    <text evidence="3">The sequence shown here is derived from an EMBL/GenBank/DDBJ whole genome shotgun (WGS) entry which is preliminary data.</text>
</comment>